<evidence type="ECO:0000313" key="2">
    <source>
        <dbReference type="EMBL" id="MPC96156.1"/>
    </source>
</evidence>
<protein>
    <submittedName>
        <fullName evidence="2">Uncharacterized protein</fullName>
    </submittedName>
</protein>
<proteinExistence type="predicted"/>
<feature type="region of interest" description="Disordered" evidence="1">
    <location>
        <begin position="99"/>
        <end position="130"/>
    </location>
</feature>
<evidence type="ECO:0000256" key="1">
    <source>
        <dbReference type="SAM" id="MobiDB-lite"/>
    </source>
</evidence>
<sequence>MSLPGSQDCGLNKPPQNRWRGNRSKQLSEAAPYVYHSTFYCIVRELNAKEPIPEKPYSPRLNFLPETSGKVDCSNLSKRDVACLLTAAKQRSRALSACWGSASRATGHHRGKSNTCPRPKQHRPSAPINY</sequence>
<comment type="caution">
    <text evidence="2">The sequence shown here is derived from an EMBL/GenBank/DDBJ whole genome shotgun (WGS) entry which is preliminary data.</text>
</comment>
<evidence type="ECO:0000313" key="3">
    <source>
        <dbReference type="Proteomes" id="UP000324222"/>
    </source>
</evidence>
<accession>A0A5B7JPA1</accession>
<dbReference type="EMBL" id="VSRR010104828">
    <property type="protein sequence ID" value="MPC96156.1"/>
    <property type="molecule type" value="Genomic_DNA"/>
</dbReference>
<feature type="region of interest" description="Disordered" evidence="1">
    <location>
        <begin position="1"/>
        <end position="26"/>
    </location>
</feature>
<reference evidence="2 3" key="1">
    <citation type="submission" date="2019-05" db="EMBL/GenBank/DDBJ databases">
        <title>Another draft genome of Portunus trituberculatus and its Hox gene families provides insights of decapod evolution.</title>
        <authorList>
            <person name="Jeong J.-H."/>
            <person name="Song I."/>
            <person name="Kim S."/>
            <person name="Choi T."/>
            <person name="Kim D."/>
            <person name="Ryu S."/>
            <person name="Kim W."/>
        </authorList>
    </citation>
    <scope>NUCLEOTIDE SEQUENCE [LARGE SCALE GENOMIC DNA]</scope>
    <source>
        <tissue evidence="2">Muscle</tissue>
    </source>
</reference>
<gene>
    <name evidence="2" type="ORF">E2C01_091398</name>
</gene>
<organism evidence="2 3">
    <name type="scientific">Portunus trituberculatus</name>
    <name type="common">Swimming crab</name>
    <name type="synonym">Neptunus trituberculatus</name>
    <dbReference type="NCBI Taxonomy" id="210409"/>
    <lineage>
        <taxon>Eukaryota</taxon>
        <taxon>Metazoa</taxon>
        <taxon>Ecdysozoa</taxon>
        <taxon>Arthropoda</taxon>
        <taxon>Crustacea</taxon>
        <taxon>Multicrustacea</taxon>
        <taxon>Malacostraca</taxon>
        <taxon>Eumalacostraca</taxon>
        <taxon>Eucarida</taxon>
        <taxon>Decapoda</taxon>
        <taxon>Pleocyemata</taxon>
        <taxon>Brachyura</taxon>
        <taxon>Eubrachyura</taxon>
        <taxon>Portunoidea</taxon>
        <taxon>Portunidae</taxon>
        <taxon>Portuninae</taxon>
        <taxon>Portunus</taxon>
    </lineage>
</organism>
<dbReference type="AlphaFoldDB" id="A0A5B7JPA1"/>
<name>A0A5B7JPA1_PORTR</name>
<dbReference type="Proteomes" id="UP000324222">
    <property type="component" value="Unassembled WGS sequence"/>
</dbReference>
<keyword evidence="3" id="KW-1185">Reference proteome</keyword>